<feature type="domain" description="Bifunctional inhibitor/plant lipid transfer protein/seed storage helical" evidence="5">
    <location>
        <begin position="49"/>
        <end position="139"/>
    </location>
</feature>
<dbReference type="InterPro" id="IPR016140">
    <property type="entry name" value="Bifunc_inhib/LTP/seed_store"/>
</dbReference>
<reference evidence="6 8" key="1">
    <citation type="journal article" date="2017" name="Nature">
        <title>The sunflower genome provides insights into oil metabolism, flowering and Asterid evolution.</title>
        <authorList>
            <person name="Badouin H."/>
            <person name="Gouzy J."/>
            <person name="Grassa C.J."/>
            <person name="Murat F."/>
            <person name="Staton S.E."/>
            <person name="Cottret L."/>
            <person name="Lelandais-Briere C."/>
            <person name="Owens G.L."/>
            <person name="Carrere S."/>
            <person name="Mayjonade B."/>
            <person name="Legrand L."/>
            <person name="Gill N."/>
            <person name="Kane N.C."/>
            <person name="Bowers J.E."/>
            <person name="Hubner S."/>
            <person name="Bellec A."/>
            <person name="Berard A."/>
            <person name="Berges H."/>
            <person name="Blanchet N."/>
            <person name="Boniface M.C."/>
            <person name="Brunel D."/>
            <person name="Catrice O."/>
            <person name="Chaidir N."/>
            <person name="Claudel C."/>
            <person name="Donnadieu C."/>
            <person name="Faraut T."/>
            <person name="Fievet G."/>
            <person name="Helmstetter N."/>
            <person name="King M."/>
            <person name="Knapp S.J."/>
            <person name="Lai Z."/>
            <person name="Le Paslier M.C."/>
            <person name="Lippi Y."/>
            <person name="Lorenzon L."/>
            <person name="Mandel J.R."/>
            <person name="Marage G."/>
            <person name="Marchand G."/>
            <person name="Marquand E."/>
            <person name="Bret-Mestries E."/>
            <person name="Morien E."/>
            <person name="Nambeesan S."/>
            <person name="Nguyen T."/>
            <person name="Pegot-Espagnet P."/>
            <person name="Pouilly N."/>
            <person name="Raftis F."/>
            <person name="Sallet E."/>
            <person name="Schiex T."/>
            <person name="Thomas J."/>
            <person name="Vandecasteele C."/>
            <person name="Vares D."/>
            <person name="Vear F."/>
            <person name="Vautrin S."/>
            <person name="Crespi M."/>
            <person name="Mangin B."/>
            <person name="Burke J.M."/>
            <person name="Salse J."/>
            <person name="Munos S."/>
            <person name="Vincourt P."/>
            <person name="Rieseberg L.H."/>
            <person name="Langlade N.B."/>
        </authorList>
    </citation>
    <scope>NUCLEOTIDE SEQUENCE [LARGE SCALE GENOMIC DNA]</scope>
    <source>
        <strain evidence="8">cv. SF193</strain>
        <tissue evidence="6">Leaves</tissue>
    </source>
</reference>
<evidence type="ECO:0000256" key="1">
    <source>
        <dbReference type="ARBA" id="ARBA00008262"/>
    </source>
</evidence>
<keyword evidence="4" id="KW-0732">Signal</keyword>
<dbReference type="Gramene" id="mRNA:HanXRQr2_Chr11g0485241">
    <property type="protein sequence ID" value="mRNA:HanXRQr2_Chr11g0485241"/>
    <property type="gene ID" value="HanXRQr2_Chr11g0485241"/>
</dbReference>
<evidence type="ECO:0000256" key="2">
    <source>
        <dbReference type="ARBA" id="ARBA00022761"/>
    </source>
</evidence>
<dbReference type="PANTHER" id="PTHR35496:SF4">
    <property type="entry name" value="2S SULFUR-RICH SEED STORAGE PROTEIN 2-LIKE"/>
    <property type="match status" value="1"/>
</dbReference>
<keyword evidence="2" id="KW-0758">Storage protein</keyword>
<comment type="similarity">
    <text evidence="1">Belongs to the 2S seed storage albumins family.</text>
</comment>
<dbReference type="SUPFAM" id="SSF47699">
    <property type="entry name" value="Bifunctional inhibitor/lipid-transfer protein/seed storage 2S albumin"/>
    <property type="match status" value="1"/>
</dbReference>
<dbReference type="OrthoDB" id="1922883at2759"/>
<dbReference type="EMBL" id="CM007900">
    <property type="protein sequence ID" value="OTG08102.1"/>
    <property type="molecule type" value="Genomic_DNA"/>
</dbReference>
<dbReference type="AlphaFoldDB" id="A0A251TBS6"/>
<dbReference type="SMART" id="SM00499">
    <property type="entry name" value="AAI"/>
    <property type="match status" value="1"/>
</dbReference>
<keyword evidence="8" id="KW-1185">Reference proteome</keyword>
<feature type="signal peptide" evidence="4">
    <location>
        <begin position="1"/>
        <end position="25"/>
    </location>
</feature>
<dbReference type="CDD" id="cd00261">
    <property type="entry name" value="AAI_SS"/>
    <property type="match status" value="1"/>
</dbReference>
<evidence type="ECO:0000313" key="6">
    <source>
        <dbReference type="EMBL" id="KAF5781570.1"/>
    </source>
</evidence>
<gene>
    <name evidence="7" type="primary">2SS8</name>
    <name evidence="7" type="ORF">HannXRQ_Chr11g0337861</name>
    <name evidence="6" type="ORF">HanXRQr2_Chr11g0485241</name>
</gene>
<proteinExistence type="inferred from homology"/>
<protein>
    <submittedName>
        <fullName evidence="6">Bifunctional inhibitor/plant lipid transfer protein/seed storage helical</fullName>
    </submittedName>
    <submittedName>
        <fullName evidence="7">Putative albumin-8</fullName>
    </submittedName>
</protein>
<feature type="chain" id="PRO_5013304404" evidence="4">
    <location>
        <begin position="26"/>
        <end position="141"/>
    </location>
</feature>
<dbReference type="STRING" id="4232.A0A251TBS6"/>
<keyword evidence="3" id="KW-0708">Seed storage protein</keyword>
<reference evidence="7" key="2">
    <citation type="submission" date="2017-02" db="EMBL/GenBank/DDBJ databases">
        <title>Sunflower complete genome.</title>
        <authorList>
            <person name="Langlade N."/>
            <person name="Munos S."/>
        </authorList>
    </citation>
    <scope>NUCLEOTIDE SEQUENCE [LARGE SCALE GENOMIC DNA]</scope>
    <source>
        <tissue evidence="7">Leaves</tissue>
    </source>
</reference>
<dbReference type="Gene3D" id="1.10.110.10">
    <property type="entry name" value="Plant lipid-transfer and hydrophobic proteins"/>
    <property type="match status" value="1"/>
</dbReference>
<dbReference type="InParanoid" id="A0A251TBS6"/>
<dbReference type="GO" id="GO:0045735">
    <property type="term" value="F:nutrient reservoir activity"/>
    <property type="evidence" value="ECO:0007669"/>
    <property type="project" value="UniProtKB-KW"/>
</dbReference>
<sequence>MARFSIVFAAAGVLLLVAMAAVSEASTTTIITTIIEENPYGRGRTESGCYQQMEEAEMLNHCGMYLMKNLGERRQVSPRMREEDHKQLCCMQLKNLDEKCMCPAIMMMLNEPMWIRMRDQVMSMAHNLPIECNLMSQPCQM</sequence>
<name>A0A251TBS6_HELAN</name>
<dbReference type="OMA" id="KPRRCEM"/>
<dbReference type="InterPro" id="IPR000617">
    <property type="entry name" value="Napin/2SS/CON"/>
</dbReference>
<accession>A0A251TBS6</accession>
<organism evidence="7 8">
    <name type="scientific">Helianthus annuus</name>
    <name type="common">Common sunflower</name>
    <dbReference type="NCBI Taxonomy" id="4232"/>
    <lineage>
        <taxon>Eukaryota</taxon>
        <taxon>Viridiplantae</taxon>
        <taxon>Streptophyta</taxon>
        <taxon>Embryophyta</taxon>
        <taxon>Tracheophyta</taxon>
        <taxon>Spermatophyta</taxon>
        <taxon>Magnoliopsida</taxon>
        <taxon>eudicotyledons</taxon>
        <taxon>Gunneridae</taxon>
        <taxon>Pentapetalae</taxon>
        <taxon>asterids</taxon>
        <taxon>campanulids</taxon>
        <taxon>Asterales</taxon>
        <taxon>Asteraceae</taxon>
        <taxon>Asteroideae</taxon>
        <taxon>Heliantheae alliance</taxon>
        <taxon>Heliantheae</taxon>
        <taxon>Helianthus</taxon>
    </lineage>
</organism>
<evidence type="ECO:0000313" key="7">
    <source>
        <dbReference type="EMBL" id="OTG08102.1"/>
    </source>
</evidence>
<dbReference type="InterPro" id="IPR036312">
    <property type="entry name" value="Bifun_inhib/LTP/seed_sf"/>
</dbReference>
<evidence type="ECO:0000256" key="3">
    <source>
        <dbReference type="ARBA" id="ARBA00023129"/>
    </source>
</evidence>
<dbReference type="PANTHER" id="PTHR35496">
    <property type="entry name" value="2S SEED STORAGE PROTEIN 1-RELATED"/>
    <property type="match status" value="1"/>
</dbReference>
<reference evidence="6" key="3">
    <citation type="submission" date="2020-06" db="EMBL/GenBank/DDBJ databases">
        <title>Helianthus annuus Genome sequencing and assembly Release 2.</title>
        <authorList>
            <person name="Gouzy J."/>
            <person name="Langlade N."/>
            <person name="Munos S."/>
        </authorList>
    </citation>
    <scope>NUCLEOTIDE SEQUENCE</scope>
    <source>
        <tissue evidence="6">Leaves</tissue>
    </source>
</reference>
<dbReference type="Proteomes" id="UP000215914">
    <property type="component" value="Chromosome 11"/>
</dbReference>
<evidence type="ECO:0000313" key="8">
    <source>
        <dbReference type="Proteomes" id="UP000215914"/>
    </source>
</evidence>
<evidence type="ECO:0000256" key="4">
    <source>
        <dbReference type="SAM" id="SignalP"/>
    </source>
</evidence>
<dbReference type="Pfam" id="PF00234">
    <property type="entry name" value="Tryp_alpha_amyl"/>
    <property type="match status" value="1"/>
</dbReference>
<dbReference type="EMBL" id="MNCJ02000326">
    <property type="protein sequence ID" value="KAF5781570.1"/>
    <property type="molecule type" value="Genomic_DNA"/>
</dbReference>
<evidence type="ECO:0000259" key="5">
    <source>
        <dbReference type="SMART" id="SM00499"/>
    </source>
</evidence>